<reference evidence="3 4" key="1">
    <citation type="submission" date="2018-04" db="EMBL/GenBank/DDBJ databases">
        <title>Sphingobacterium cortibacter sp. nov.</title>
        <authorList>
            <person name="Li Y."/>
        </authorList>
    </citation>
    <scope>NUCLEOTIDE SEQUENCE [LARGE SCALE GENOMIC DNA]</scope>
    <source>
        <strain evidence="3 4">2c-3</strain>
    </source>
</reference>
<dbReference type="EMBL" id="QDKG01000001">
    <property type="protein sequence ID" value="PVH26447.1"/>
    <property type="molecule type" value="Genomic_DNA"/>
</dbReference>
<sequence length="212" mass="23568">MRKLLLTISAIAGFAVLGTAQEFEFKKGDVILEGSLGAFSADHKNANTKTTEFSFYPKAGFFVTNKFAVGIDLNVASSTRKANLDSPVEETNKSNTFGVGAFGRYYFLEVGSRFKTYTEFGAKYLTSRSRIESQSFENVDARFNGFNVNAGIGANFFLTEKIAINFMFADVLQYQTQKEKSPDSERDSSFLANINNFGNFFSTSRFGLTFKL</sequence>
<dbReference type="Proteomes" id="UP000245627">
    <property type="component" value="Unassembled WGS sequence"/>
</dbReference>
<organism evidence="3 4">
    <name type="scientific">Sphingobacterium corticibacter</name>
    <dbReference type="NCBI Taxonomy" id="2171749"/>
    <lineage>
        <taxon>Bacteria</taxon>
        <taxon>Pseudomonadati</taxon>
        <taxon>Bacteroidota</taxon>
        <taxon>Sphingobacteriia</taxon>
        <taxon>Sphingobacteriales</taxon>
        <taxon>Sphingobacteriaceae</taxon>
        <taxon>Sphingobacterium</taxon>
    </lineage>
</organism>
<gene>
    <name evidence="3" type="ORF">DC487_02175</name>
</gene>
<protein>
    <recommendedName>
        <fullName evidence="2">Outer membrane protein beta-barrel domain-containing protein</fullName>
    </recommendedName>
</protein>
<dbReference type="SUPFAM" id="SSF56925">
    <property type="entry name" value="OMPA-like"/>
    <property type="match status" value="1"/>
</dbReference>
<comment type="caution">
    <text evidence="3">The sequence shown here is derived from an EMBL/GenBank/DDBJ whole genome shotgun (WGS) entry which is preliminary data.</text>
</comment>
<dbReference type="Pfam" id="PF13505">
    <property type="entry name" value="OMP_b-brl"/>
    <property type="match status" value="1"/>
</dbReference>
<evidence type="ECO:0000256" key="1">
    <source>
        <dbReference type="ARBA" id="ARBA00022729"/>
    </source>
</evidence>
<evidence type="ECO:0000313" key="3">
    <source>
        <dbReference type="EMBL" id="PVH26447.1"/>
    </source>
</evidence>
<feature type="domain" description="Outer membrane protein beta-barrel" evidence="2">
    <location>
        <begin position="11"/>
        <end position="170"/>
    </location>
</feature>
<accession>A0A2T8HLY3</accession>
<proteinExistence type="predicted"/>
<dbReference type="RefSeq" id="WP_116774312.1">
    <property type="nucleotide sequence ID" value="NZ_QDKG01000001.1"/>
</dbReference>
<dbReference type="InterPro" id="IPR027385">
    <property type="entry name" value="Beta-barrel_OMP"/>
</dbReference>
<keyword evidence="1" id="KW-0732">Signal</keyword>
<dbReference type="Gene3D" id="2.40.160.20">
    <property type="match status" value="1"/>
</dbReference>
<evidence type="ECO:0000313" key="4">
    <source>
        <dbReference type="Proteomes" id="UP000245627"/>
    </source>
</evidence>
<dbReference type="InterPro" id="IPR011250">
    <property type="entry name" value="OMP/PagP_B-barrel"/>
</dbReference>
<name>A0A2T8HLY3_9SPHI</name>
<dbReference type="AlphaFoldDB" id="A0A2T8HLY3"/>
<dbReference type="OrthoDB" id="945117at2"/>
<evidence type="ECO:0000259" key="2">
    <source>
        <dbReference type="Pfam" id="PF13505"/>
    </source>
</evidence>
<keyword evidence="4" id="KW-1185">Reference proteome</keyword>